<dbReference type="PANTHER" id="PTHR13061">
    <property type="entry name" value="DYNACTIN SUBUNIT P25"/>
    <property type="match status" value="1"/>
</dbReference>
<dbReference type="InterPro" id="IPR047324">
    <property type="entry name" value="LbH_gamma_CA-like"/>
</dbReference>
<protein>
    <submittedName>
        <fullName evidence="1">Carbonic anhydrases/acetyltransferases, isoleucine patch superfamily</fullName>
    </submittedName>
</protein>
<sequence length="192" mass="19903">MSRFQSPRTNGPLILPFNGKAPRIHSSAYVAPNAVIVGDVEIAEDASVFYGVVIRADVGSIRIGARSNIQDNSVIHTEEDSPTVIGEDVTVGHQALVHACTVGDGTLVGMQSSLLSRSVIGAGCIIGGGAVVLEGQEIPAGSLAAGLPAKVRRELSAEEREHLITHAAGYVDLAKGQSAPEDALSLDEVRFG</sequence>
<accession>A0A110BGB6</accession>
<proteinExistence type="predicted"/>
<dbReference type="OrthoDB" id="9803036at2"/>
<dbReference type="InterPro" id="IPR011004">
    <property type="entry name" value="Trimer_LpxA-like_sf"/>
</dbReference>
<keyword evidence="2" id="KW-1185">Reference proteome</keyword>
<evidence type="ECO:0000313" key="2">
    <source>
        <dbReference type="Proteomes" id="UP000182498"/>
    </source>
</evidence>
<dbReference type="InterPro" id="IPR001451">
    <property type="entry name" value="Hexapep"/>
</dbReference>
<dbReference type="EMBL" id="FAUH01000002">
    <property type="protein sequence ID" value="CUU65044.1"/>
    <property type="molecule type" value="Genomic_DNA"/>
</dbReference>
<dbReference type="Pfam" id="PF00132">
    <property type="entry name" value="Hexapep"/>
    <property type="match status" value="1"/>
</dbReference>
<dbReference type="RefSeq" id="WP_014011079.1">
    <property type="nucleotide sequence ID" value="NZ_CAUTRP010000048.1"/>
</dbReference>
<organism evidence="1 2">
    <name type="scientific">Corynebacterium variabile</name>
    <dbReference type="NCBI Taxonomy" id="1727"/>
    <lineage>
        <taxon>Bacteria</taxon>
        <taxon>Bacillati</taxon>
        <taxon>Actinomycetota</taxon>
        <taxon>Actinomycetes</taxon>
        <taxon>Mycobacteriales</taxon>
        <taxon>Corynebacteriaceae</taxon>
        <taxon>Corynebacterium</taxon>
    </lineage>
</organism>
<dbReference type="AlphaFoldDB" id="A0A110BGB6"/>
<reference evidence="2" key="1">
    <citation type="submission" date="2015-11" db="EMBL/GenBank/DDBJ databases">
        <authorList>
            <person name="Dugat-Bony E."/>
        </authorList>
    </citation>
    <scope>NUCLEOTIDE SEQUENCE [LARGE SCALE GENOMIC DNA]</scope>
    <source>
        <strain evidence="2">Mu292</strain>
    </source>
</reference>
<name>A0A110BGB6_9CORY</name>
<dbReference type="Proteomes" id="UP000182498">
    <property type="component" value="Unassembled WGS sequence"/>
</dbReference>
<dbReference type="PANTHER" id="PTHR13061:SF29">
    <property type="entry name" value="GAMMA CARBONIC ANHYDRASE-LIKE 1, MITOCHONDRIAL-RELATED"/>
    <property type="match status" value="1"/>
</dbReference>
<dbReference type="InterPro" id="IPR050484">
    <property type="entry name" value="Transf_Hexapept/Carb_Anhydrase"/>
</dbReference>
<gene>
    <name evidence="1" type="ORF">CVAR292_00353</name>
</gene>
<keyword evidence="1" id="KW-0808">Transferase</keyword>
<dbReference type="Gene3D" id="2.160.10.10">
    <property type="entry name" value="Hexapeptide repeat proteins"/>
    <property type="match status" value="1"/>
</dbReference>
<dbReference type="GO" id="GO:0016740">
    <property type="term" value="F:transferase activity"/>
    <property type="evidence" value="ECO:0007669"/>
    <property type="project" value="UniProtKB-KW"/>
</dbReference>
<dbReference type="SUPFAM" id="SSF51161">
    <property type="entry name" value="Trimeric LpxA-like enzymes"/>
    <property type="match status" value="1"/>
</dbReference>
<dbReference type="CDD" id="cd04645">
    <property type="entry name" value="LbH_gamma_CA_like"/>
    <property type="match status" value="1"/>
</dbReference>
<evidence type="ECO:0000313" key="1">
    <source>
        <dbReference type="EMBL" id="CUU65044.1"/>
    </source>
</evidence>
<dbReference type="OMA" id="MPCYRLD"/>